<dbReference type="EMBL" id="CP067420">
    <property type="protein sequence ID" value="QQP90447.1"/>
    <property type="molecule type" value="Genomic_DNA"/>
</dbReference>
<reference evidence="4" key="1">
    <citation type="submission" date="2021-02" db="EMBL/GenBank/DDBJ databases">
        <title>Skermanella TT6 skin isolate.</title>
        <authorList>
            <person name="Lee K."/>
            <person name="Ganzorig M."/>
        </authorList>
    </citation>
    <scope>NUCLEOTIDE SEQUENCE</scope>
    <source>
        <strain evidence="4">TT6</strain>
    </source>
</reference>
<dbReference type="Proteomes" id="UP000595197">
    <property type="component" value="Chromosome"/>
</dbReference>
<dbReference type="InterPro" id="IPR006099">
    <property type="entry name" value="MeMalonylCoA_mutase_a/b_cat"/>
</dbReference>
<dbReference type="SUPFAM" id="SSF51703">
    <property type="entry name" value="Cobalamin (vitamin B12)-dependent enzymes"/>
    <property type="match status" value="1"/>
</dbReference>
<evidence type="ECO:0000256" key="1">
    <source>
        <dbReference type="ARBA" id="ARBA00023235"/>
    </source>
</evidence>
<feature type="region of interest" description="Disordered" evidence="2">
    <location>
        <begin position="1"/>
        <end position="37"/>
    </location>
</feature>
<dbReference type="PANTHER" id="PTHR48101:SF1">
    <property type="entry name" value="METHYLMALONYL-COA MUTASE, LARGE SUBUNIT"/>
    <property type="match status" value="1"/>
</dbReference>
<feature type="domain" description="Methylmalonyl-CoA mutase alpha/beta chain catalytic" evidence="3">
    <location>
        <begin position="34"/>
        <end position="547"/>
    </location>
</feature>
<organism evidence="4 5">
    <name type="scientific">Skermanella cutis</name>
    <dbReference type="NCBI Taxonomy" id="2775420"/>
    <lineage>
        <taxon>Bacteria</taxon>
        <taxon>Pseudomonadati</taxon>
        <taxon>Pseudomonadota</taxon>
        <taxon>Alphaproteobacteria</taxon>
        <taxon>Rhodospirillales</taxon>
        <taxon>Azospirillaceae</taxon>
        <taxon>Skermanella</taxon>
    </lineage>
</organism>
<dbReference type="RefSeq" id="WP_201077535.1">
    <property type="nucleotide sequence ID" value="NZ_CP067420.1"/>
</dbReference>
<evidence type="ECO:0000313" key="5">
    <source>
        <dbReference type="Proteomes" id="UP000595197"/>
    </source>
</evidence>
<keyword evidence="1" id="KW-0413">Isomerase</keyword>
<gene>
    <name evidence="4" type="ORF">IGS68_04100</name>
</gene>
<evidence type="ECO:0000259" key="3">
    <source>
        <dbReference type="Pfam" id="PF01642"/>
    </source>
</evidence>
<dbReference type="NCBIfam" id="TIGR00641">
    <property type="entry name" value="acid_CoA_mut_N"/>
    <property type="match status" value="1"/>
</dbReference>
<dbReference type="InterPro" id="IPR006098">
    <property type="entry name" value="MMCoA_mutase_a_cat"/>
</dbReference>
<sequence>MTAAQSTKAESTRTAVAAELEAARPGPGAPKPVTPSGIEIPAVVTPDMLTRPDPGMPGEAPFTRGIFADGYRGRLWTIRQYSGFGTAEESNQRYRFLLDGGQTGLSVALDLPTQCGLDPTDPIAKPEVGKVGVSLSNLAEAEILFDGIDLSKISTSFTINGTAAIIYAMYCAVADKQGVPRSKLTGTIQNDILKEYVARGTWIFPVRPSMRLIADTILFSNEETPRFNPISIAGAHVRDAGATAVEELGYTLANGLAYVEELLRRGGDATKFAQRLSFFFYVHMDFFEEVCKFRAARRLWASLLEERFGITDPKAQRFRFGVVCGGSSLTSAQPYNNIVRVGIETMAAVMGGAQSIFTCAYDEVFQIPTEFSAEIAMRTQQIVAHESGISKTVDPLGGSYFVEWLTERMEQETRAVIAEIDDYGGVIKAVEDGYLQMRIAERAKLRKQGIDSGETVVVGQNHFRRDDQTDDFGEVFRLDPQAARRVREKYDGVMGRRDESRVARSLEALGLAAADDGENVMPHLIECCHAYATVGEMVATLKKHWGEFQEPIRL</sequence>
<dbReference type="PANTHER" id="PTHR48101">
    <property type="entry name" value="METHYLMALONYL-COA MUTASE, MITOCHONDRIAL-RELATED"/>
    <property type="match status" value="1"/>
</dbReference>
<keyword evidence="5" id="KW-1185">Reference proteome</keyword>
<evidence type="ECO:0000313" key="4">
    <source>
        <dbReference type="EMBL" id="QQP90447.1"/>
    </source>
</evidence>
<evidence type="ECO:0000256" key="2">
    <source>
        <dbReference type="SAM" id="MobiDB-lite"/>
    </source>
</evidence>
<protein>
    <submittedName>
        <fullName evidence="4">Methylmalonyl-CoA mutase</fullName>
    </submittedName>
</protein>
<accession>A0ABX7B8D6</accession>
<feature type="compositionally biased region" description="Polar residues" evidence="2">
    <location>
        <begin position="1"/>
        <end position="14"/>
    </location>
</feature>
<dbReference type="Pfam" id="PF01642">
    <property type="entry name" value="MM_CoA_mutase"/>
    <property type="match status" value="1"/>
</dbReference>
<dbReference type="Gene3D" id="3.20.20.240">
    <property type="entry name" value="Methylmalonyl-CoA mutase"/>
    <property type="match status" value="1"/>
</dbReference>
<name>A0ABX7B8D6_9PROT</name>
<dbReference type="InterPro" id="IPR016176">
    <property type="entry name" value="Cbl-dep_enz_cat"/>
</dbReference>
<proteinExistence type="predicted"/>